<organism evidence="3 4">
    <name type="scientific">Bugula neritina</name>
    <name type="common">Brown bryozoan</name>
    <name type="synonym">Sertularia neritina</name>
    <dbReference type="NCBI Taxonomy" id="10212"/>
    <lineage>
        <taxon>Eukaryota</taxon>
        <taxon>Metazoa</taxon>
        <taxon>Spiralia</taxon>
        <taxon>Lophotrochozoa</taxon>
        <taxon>Bryozoa</taxon>
        <taxon>Gymnolaemata</taxon>
        <taxon>Cheilostomatida</taxon>
        <taxon>Flustrina</taxon>
        <taxon>Buguloidea</taxon>
        <taxon>Bugulidae</taxon>
        <taxon>Bugula</taxon>
    </lineage>
</organism>
<sequence length="137" mass="15309">MSMCSIHVLVFCIFCLRAVHANNWTHSILSGNATITQENLTLEINSTRAYSTTQLDKNLSNGNKRVCCGSHQPKVAVTQSTTNTPNNSDDISRKTKNETQNQHQRKKDPHNFTDMSVFHEGSLVKALEQIPLKTTPV</sequence>
<protein>
    <submittedName>
        <fullName evidence="3">Uncharacterized protein</fullName>
    </submittedName>
</protein>
<evidence type="ECO:0000313" key="3">
    <source>
        <dbReference type="EMBL" id="KAF6038899.1"/>
    </source>
</evidence>
<name>A0A7J7KJY5_BUGNE</name>
<proteinExistence type="predicted"/>
<gene>
    <name evidence="3" type="ORF">EB796_002792</name>
</gene>
<comment type="caution">
    <text evidence="3">The sequence shown here is derived from an EMBL/GenBank/DDBJ whole genome shotgun (WGS) entry which is preliminary data.</text>
</comment>
<evidence type="ECO:0000313" key="4">
    <source>
        <dbReference type="Proteomes" id="UP000593567"/>
    </source>
</evidence>
<feature type="compositionally biased region" description="Polar residues" evidence="1">
    <location>
        <begin position="77"/>
        <end position="89"/>
    </location>
</feature>
<dbReference type="Proteomes" id="UP000593567">
    <property type="component" value="Unassembled WGS sequence"/>
</dbReference>
<dbReference type="AlphaFoldDB" id="A0A7J7KJY5"/>
<evidence type="ECO:0000256" key="2">
    <source>
        <dbReference type="SAM" id="SignalP"/>
    </source>
</evidence>
<feature type="signal peptide" evidence="2">
    <location>
        <begin position="1"/>
        <end position="21"/>
    </location>
</feature>
<feature type="region of interest" description="Disordered" evidence="1">
    <location>
        <begin position="73"/>
        <end position="114"/>
    </location>
</feature>
<keyword evidence="4" id="KW-1185">Reference proteome</keyword>
<reference evidence="3" key="1">
    <citation type="submission" date="2020-06" db="EMBL/GenBank/DDBJ databases">
        <title>Draft genome of Bugula neritina, a colonial animal packing powerful symbionts and potential medicines.</title>
        <authorList>
            <person name="Rayko M."/>
        </authorList>
    </citation>
    <scope>NUCLEOTIDE SEQUENCE [LARGE SCALE GENOMIC DNA]</scope>
    <source>
        <strain evidence="3">Kwan_BN1</strain>
    </source>
</reference>
<feature type="chain" id="PRO_5029692348" evidence="2">
    <location>
        <begin position="22"/>
        <end position="137"/>
    </location>
</feature>
<keyword evidence="2" id="KW-0732">Signal</keyword>
<dbReference type="EMBL" id="VXIV02000332">
    <property type="protein sequence ID" value="KAF6038899.1"/>
    <property type="molecule type" value="Genomic_DNA"/>
</dbReference>
<accession>A0A7J7KJY5</accession>
<evidence type="ECO:0000256" key="1">
    <source>
        <dbReference type="SAM" id="MobiDB-lite"/>
    </source>
</evidence>